<dbReference type="Proteomes" id="UP000325315">
    <property type="component" value="Unassembled WGS sequence"/>
</dbReference>
<dbReference type="InterPro" id="IPR000477">
    <property type="entry name" value="RT_dom"/>
</dbReference>
<organism evidence="2 3">
    <name type="scientific">Gossypium australe</name>
    <dbReference type="NCBI Taxonomy" id="47621"/>
    <lineage>
        <taxon>Eukaryota</taxon>
        <taxon>Viridiplantae</taxon>
        <taxon>Streptophyta</taxon>
        <taxon>Embryophyta</taxon>
        <taxon>Tracheophyta</taxon>
        <taxon>Spermatophyta</taxon>
        <taxon>Magnoliopsida</taxon>
        <taxon>eudicotyledons</taxon>
        <taxon>Gunneridae</taxon>
        <taxon>Pentapetalae</taxon>
        <taxon>rosids</taxon>
        <taxon>malvids</taxon>
        <taxon>Malvales</taxon>
        <taxon>Malvaceae</taxon>
        <taxon>Malvoideae</taxon>
        <taxon>Gossypium</taxon>
    </lineage>
</organism>
<gene>
    <name evidence="2" type="ORF">EPI10_025200</name>
</gene>
<dbReference type="SUPFAM" id="SSF56672">
    <property type="entry name" value="DNA/RNA polymerases"/>
    <property type="match status" value="1"/>
</dbReference>
<comment type="caution">
    <text evidence="2">The sequence shown here is derived from an EMBL/GenBank/DDBJ whole genome shotgun (WGS) entry which is preliminary data.</text>
</comment>
<protein>
    <submittedName>
        <fullName evidence="2">Retrovirus-related Pol polyprotein LINE-1</fullName>
    </submittedName>
</protein>
<keyword evidence="3" id="KW-1185">Reference proteome</keyword>
<dbReference type="PROSITE" id="PS50878">
    <property type="entry name" value="RT_POL"/>
    <property type="match status" value="1"/>
</dbReference>
<proteinExistence type="predicted"/>
<dbReference type="PANTHER" id="PTHR33116:SF86">
    <property type="entry name" value="REVERSE TRANSCRIPTASE DOMAIN-CONTAINING PROTEIN"/>
    <property type="match status" value="1"/>
</dbReference>
<evidence type="ECO:0000313" key="2">
    <source>
        <dbReference type="EMBL" id="KAA3474960.1"/>
    </source>
</evidence>
<dbReference type="Pfam" id="PF00078">
    <property type="entry name" value="RVT_1"/>
    <property type="match status" value="1"/>
</dbReference>
<accession>A0A5B6W056</accession>
<dbReference type="InterPro" id="IPR043502">
    <property type="entry name" value="DNA/RNA_pol_sf"/>
</dbReference>
<name>A0A5B6W056_9ROSI</name>
<dbReference type="AlphaFoldDB" id="A0A5B6W056"/>
<dbReference type="PANTHER" id="PTHR33116">
    <property type="entry name" value="REVERSE TRANSCRIPTASE ZINC-BINDING DOMAIN-CONTAINING PROTEIN-RELATED-RELATED"/>
    <property type="match status" value="1"/>
</dbReference>
<reference evidence="3" key="1">
    <citation type="journal article" date="2019" name="Plant Biotechnol. J.">
        <title>Genome sequencing of the Australian wild diploid species Gossypium australe highlights disease resistance and delayed gland morphogenesis.</title>
        <authorList>
            <person name="Cai Y."/>
            <person name="Cai X."/>
            <person name="Wang Q."/>
            <person name="Wang P."/>
            <person name="Zhang Y."/>
            <person name="Cai C."/>
            <person name="Xu Y."/>
            <person name="Wang K."/>
            <person name="Zhou Z."/>
            <person name="Wang C."/>
            <person name="Geng S."/>
            <person name="Li B."/>
            <person name="Dong Q."/>
            <person name="Hou Y."/>
            <person name="Wang H."/>
            <person name="Ai P."/>
            <person name="Liu Z."/>
            <person name="Yi F."/>
            <person name="Sun M."/>
            <person name="An G."/>
            <person name="Cheng J."/>
            <person name="Zhang Y."/>
            <person name="Shi Q."/>
            <person name="Xie Y."/>
            <person name="Shi X."/>
            <person name="Chang Y."/>
            <person name="Huang F."/>
            <person name="Chen Y."/>
            <person name="Hong S."/>
            <person name="Mi L."/>
            <person name="Sun Q."/>
            <person name="Zhang L."/>
            <person name="Zhou B."/>
            <person name="Peng R."/>
            <person name="Zhang X."/>
            <person name="Liu F."/>
        </authorList>
    </citation>
    <scope>NUCLEOTIDE SEQUENCE [LARGE SCALE GENOMIC DNA]</scope>
    <source>
        <strain evidence="3">cv. PA1801</strain>
    </source>
</reference>
<dbReference type="OrthoDB" id="1728428at2759"/>
<feature type="domain" description="Reverse transcriptase" evidence="1">
    <location>
        <begin position="1"/>
        <end position="182"/>
    </location>
</feature>
<evidence type="ECO:0000259" key="1">
    <source>
        <dbReference type="PROSITE" id="PS50878"/>
    </source>
</evidence>
<sequence length="256" mass="28978">MAIKIDLEKAYDRVRWDFIDKSIQAVGIPEYLRKVIMLAITMATIQVLWNGVPTEKFKPARGIRQGCPLSPYLFILCMEWLGQSFQSSISSKEWTPIKLSRAGPNLCHLFLADDLVIFSKADIKHEEDLSHRLSGILGYQKVQELGKYLGIPLFHKRITKSTMQFVVDKVRSKLGNWDAKQLSIAGHFTLVQSIILTVPNYLMQSIKIPKGFIWGTSTGGRKLALVDWGTICQPRTCGGLGLRRLQEQNSSFLLKL</sequence>
<evidence type="ECO:0000313" key="3">
    <source>
        <dbReference type="Proteomes" id="UP000325315"/>
    </source>
</evidence>
<dbReference type="EMBL" id="SMMG02000005">
    <property type="protein sequence ID" value="KAA3474960.1"/>
    <property type="molecule type" value="Genomic_DNA"/>
</dbReference>